<dbReference type="InterPro" id="IPR052022">
    <property type="entry name" value="26kDa_periplasmic_antigen"/>
</dbReference>
<dbReference type="Proteomes" id="UP000886687">
    <property type="component" value="Unassembled WGS sequence"/>
</dbReference>
<dbReference type="AlphaFoldDB" id="A0A9E4K848"/>
<feature type="chain" id="PRO_5038363332" evidence="1">
    <location>
        <begin position="27"/>
        <end position="236"/>
    </location>
</feature>
<reference evidence="2" key="1">
    <citation type="journal article" date="2021" name="Proc. Natl. Acad. Sci. U.S.A.">
        <title>Global biogeography of chemosynthetic symbionts reveals both localized and globally distributed symbiont groups. .</title>
        <authorList>
            <person name="Osvatic J.T."/>
            <person name="Wilkins L.G.E."/>
            <person name="Leibrecht L."/>
            <person name="Leray M."/>
            <person name="Zauner S."/>
            <person name="Polzin J."/>
            <person name="Camacho Y."/>
            <person name="Gros O."/>
            <person name="van Gils J.A."/>
            <person name="Eisen J.A."/>
            <person name="Petersen J.M."/>
            <person name="Yuen B."/>
        </authorList>
    </citation>
    <scope>NUCLEOTIDE SEQUENCE</scope>
    <source>
        <strain evidence="2">MAGL173</strain>
    </source>
</reference>
<evidence type="ECO:0000313" key="2">
    <source>
        <dbReference type="EMBL" id="MCG7940616.1"/>
    </source>
</evidence>
<protein>
    <submittedName>
        <fullName evidence="2">SIMPL domain-containing protein</fullName>
    </submittedName>
</protein>
<dbReference type="Pfam" id="PF04402">
    <property type="entry name" value="SIMPL"/>
    <property type="match status" value="1"/>
</dbReference>
<dbReference type="InterPro" id="IPR007497">
    <property type="entry name" value="SIMPL/DUF541"/>
</dbReference>
<comment type="caution">
    <text evidence="2">The sequence shown here is derived from an EMBL/GenBank/DDBJ whole genome shotgun (WGS) entry which is preliminary data.</text>
</comment>
<evidence type="ECO:0000256" key="1">
    <source>
        <dbReference type="SAM" id="SignalP"/>
    </source>
</evidence>
<dbReference type="Gene3D" id="3.30.110.170">
    <property type="entry name" value="Protein of unknown function (DUF541), domain 1"/>
    <property type="match status" value="1"/>
</dbReference>
<dbReference type="Gene3D" id="3.30.70.2970">
    <property type="entry name" value="Protein of unknown function (DUF541), domain 2"/>
    <property type="match status" value="1"/>
</dbReference>
<organism evidence="2 3">
    <name type="scientific">Candidatus Thiodiazotropha lotti</name>
    <dbReference type="NCBI Taxonomy" id="2792787"/>
    <lineage>
        <taxon>Bacteria</taxon>
        <taxon>Pseudomonadati</taxon>
        <taxon>Pseudomonadota</taxon>
        <taxon>Gammaproteobacteria</taxon>
        <taxon>Chromatiales</taxon>
        <taxon>Sedimenticolaceae</taxon>
        <taxon>Candidatus Thiodiazotropha</taxon>
    </lineage>
</organism>
<dbReference type="PANTHER" id="PTHR34387:SF1">
    <property type="entry name" value="PERIPLASMIC IMMUNOGENIC PROTEIN"/>
    <property type="match status" value="1"/>
</dbReference>
<keyword evidence="1" id="KW-0732">Signal</keyword>
<feature type="signal peptide" evidence="1">
    <location>
        <begin position="1"/>
        <end position="26"/>
    </location>
</feature>
<proteinExistence type="predicted"/>
<evidence type="ECO:0000313" key="3">
    <source>
        <dbReference type="Proteomes" id="UP000886687"/>
    </source>
</evidence>
<sequence length="236" mass="26390">MRHTGLYLNSCLILIATVISVTPLHAEEPARQYDLVQLNAYATMEVDNDTQIATLYAQREGTDLKLLTDQVNSLIAEAVKTAKQRSDIKVSTLGYRTSPRYHQQQLIGWRVRQSIRLESKTSPAMSSLLGSLQSKLALDSLSYTISTKKRQTAEESLTTQAISAFRKRAEQVTEQMGRSHYRLVEMHLQTIDHSPAPYPMRANMMAIEGRASAPTLEAGSQTLRVDANGKIELQLE</sequence>
<accession>A0A9E4K848</accession>
<dbReference type="PANTHER" id="PTHR34387">
    <property type="entry name" value="SLR1258 PROTEIN"/>
    <property type="match status" value="1"/>
</dbReference>
<dbReference type="EMBL" id="JAEPDI010000014">
    <property type="protein sequence ID" value="MCG7940616.1"/>
    <property type="molecule type" value="Genomic_DNA"/>
</dbReference>
<gene>
    <name evidence="2" type="ORF">JAZ04_17410</name>
</gene>
<name>A0A9E4K848_9GAMM</name>
<dbReference type="GO" id="GO:0006974">
    <property type="term" value="P:DNA damage response"/>
    <property type="evidence" value="ECO:0007669"/>
    <property type="project" value="TreeGrafter"/>
</dbReference>